<dbReference type="InterPro" id="IPR018247">
    <property type="entry name" value="EF_Hand_1_Ca_BS"/>
</dbReference>
<gene>
    <name evidence="3" type="ORF">PYV00_05930</name>
</gene>
<dbReference type="InterPro" id="IPR011992">
    <property type="entry name" value="EF-hand-dom_pair"/>
</dbReference>
<keyword evidence="4" id="KW-1185">Reference proteome</keyword>
<comment type="caution">
    <text evidence="3">The sequence shown here is derived from an EMBL/GenBank/DDBJ whole genome shotgun (WGS) entry which is preliminary data.</text>
</comment>
<accession>A0ABT5WMJ8</accession>
<dbReference type="SUPFAM" id="SSF47473">
    <property type="entry name" value="EF-hand"/>
    <property type="match status" value="1"/>
</dbReference>
<feature type="domain" description="EF-hand" evidence="2">
    <location>
        <begin position="121"/>
        <end position="147"/>
    </location>
</feature>
<evidence type="ECO:0000259" key="2">
    <source>
        <dbReference type="PROSITE" id="PS50222"/>
    </source>
</evidence>
<organism evidence="3 4">
    <name type="scientific">Novosphingobium album</name>
    <name type="common">ex Liu et al. 2023</name>
    <dbReference type="NCBI Taxonomy" id="3031130"/>
    <lineage>
        <taxon>Bacteria</taxon>
        <taxon>Pseudomonadati</taxon>
        <taxon>Pseudomonadota</taxon>
        <taxon>Alphaproteobacteria</taxon>
        <taxon>Sphingomonadales</taxon>
        <taxon>Sphingomonadaceae</taxon>
        <taxon>Novosphingobium</taxon>
    </lineage>
</organism>
<reference evidence="3 4" key="1">
    <citation type="submission" date="2023-03" db="EMBL/GenBank/DDBJ databases">
        <title>NovoSphingobium album sp. nov. isolated from polycyclic aromatic hydrocarbons- and heavy-metal polluted soil.</title>
        <authorList>
            <person name="Liu Z."/>
            <person name="Wang K."/>
        </authorList>
    </citation>
    <scope>NUCLEOTIDE SEQUENCE [LARGE SCALE GENOMIC DNA]</scope>
    <source>
        <strain evidence="3 4">H3SJ31-1</strain>
    </source>
</reference>
<proteinExistence type="predicted"/>
<sequence length="147" mass="15803">MIRLPHLALALALAPTLAVAAGTPALAATARLGGGDAAERLRDADTNGDGAVSRPEMLAMRQSQWSRFDRNGDGYFSQADLPGFARDRWNGDKLARLRQAFDQNRDGRISRAEYVDGPTPAFDMADADNNGLVTRAEFQSLAELAGK</sequence>
<dbReference type="Pfam" id="PF13202">
    <property type="entry name" value="EF-hand_5"/>
    <property type="match status" value="3"/>
</dbReference>
<feature type="chain" id="PRO_5046785911" evidence="1">
    <location>
        <begin position="21"/>
        <end position="147"/>
    </location>
</feature>
<evidence type="ECO:0000313" key="4">
    <source>
        <dbReference type="Proteomes" id="UP001216253"/>
    </source>
</evidence>
<name>A0ABT5WMJ8_9SPHN</name>
<dbReference type="SMART" id="SM00054">
    <property type="entry name" value="EFh"/>
    <property type="match status" value="2"/>
</dbReference>
<dbReference type="Gene3D" id="1.10.238.10">
    <property type="entry name" value="EF-hand"/>
    <property type="match status" value="2"/>
</dbReference>
<evidence type="ECO:0000313" key="3">
    <source>
        <dbReference type="EMBL" id="MDE8651256.1"/>
    </source>
</evidence>
<feature type="signal peptide" evidence="1">
    <location>
        <begin position="1"/>
        <end position="20"/>
    </location>
</feature>
<protein>
    <submittedName>
        <fullName evidence="3">EF-hand domain-containing protein</fullName>
    </submittedName>
</protein>
<dbReference type="PROSITE" id="PS00018">
    <property type="entry name" value="EF_HAND_1"/>
    <property type="match status" value="2"/>
</dbReference>
<dbReference type="InterPro" id="IPR002048">
    <property type="entry name" value="EF_hand_dom"/>
</dbReference>
<dbReference type="RefSeq" id="WP_275227353.1">
    <property type="nucleotide sequence ID" value="NZ_JARESE010000015.1"/>
</dbReference>
<dbReference type="EMBL" id="JARESE010000015">
    <property type="protein sequence ID" value="MDE8651256.1"/>
    <property type="molecule type" value="Genomic_DNA"/>
</dbReference>
<dbReference type="PROSITE" id="PS50222">
    <property type="entry name" value="EF_HAND_2"/>
    <property type="match status" value="1"/>
</dbReference>
<keyword evidence="1" id="KW-0732">Signal</keyword>
<evidence type="ECO:0000256" key="1">
    <source>
        <dbReference type="SAM" id="SignalP"/>
    </source>
</evidence>
<dbReference type="Proteomes" id="UP001216253">
    <property type="component" value="Unassembled WGS sequence"/>
</dbReference>